<organism evidence="1 2">
    <name type="scientific">Ectocarpus siliculosus</name>
    <name type="common">Brown alga</name>
    <name type="synonym">Conferva siliculosa</name>
    <dbReference type="NCBI Taxonomy" id="2880"/>
    <lineage>
        <taxon>Eukaryota</taxon>
        <taxon>Sar</taxon>
        <taxon>Stramenopiles</taxon>
        <taxon>Ochrophyta</taxon>
        <taxon>PX clade</taxon>
        <taxon>Phaeophyceae</taxon>
        <taxon>Ectocarpales</taxon>
        <taxon>Ectocarpaceae</taxon>
        <taxon>Ectocarpus</taxon>
    </lineage>
</organism>
<evidence type="ECO:0000313" key="2">
    <source>
        <dbReference type="Proteomes" id="UP000002630"/>
    </source>
</evidence>
<keyword evidence="2" id="KW-1185">Reference proteome</keyword>
<dbReference type="InParanoid" id="D8LDV0"/>
<dbReference type="Proteomes" id="UP000002630">
    <property type="component" value="Linkage Group LG06"/>
</dbReference>
<sequence length="48" mass="5279">MTLEDTEYWLGHPELQGMVAHFMAKGGRQEWGSIRRAAAAAMGSQITS</sequence>
<reference evidence="1 2" key="1">
    <citation type="journal article" date="2010" name="Nature">
        <title>The Ectocarpus genome and the independent evolution of multicellularity in brown algae.</title>
        <authorList>
            <person name="Cock J.M."/>
            <person name="Sterck L."/>
            <person name="Rouze P."/>
            <person name="Scornet D."/>
            <person name="Allen A.E."/>
            <person name="Amoutzias G."/>
            <person name="Anthouard V."/>
            <person name="Artiguenave F."/>
            <person name="Aury J.M."/>
            <person name="Badger J.H."/>
            <person name="Beszteri B."/>
            <person name="Billiau K."/>
            <person name="Bonnet E."/>
            <person name="Bothwell J.H."/>
            <person name="Bowler C."/>
            <person name="Boyen C."/>
            <person name="Brownlee C."/>
            <person name="Carrano C.J."/>
            <person name="Charrier B."/>
            <person name="Cho G.Y."/>
            <person name="Coelho S.M."/>
            <person name="Collen J."/>
            <person name="Corre E."/>
            <person name="Da Silva C."/>
            <person name="Delage L."/>
            <person name="Delaroque N."/>
            <person name="Dittami S.M."/>
            <person name="Doulbeau S."/>
            <person name="Elias M."/>
            <person name="Farnham G."/>
            <person name="Gachon C.M."/>
            <person name="Gschloessl B."/>
            <person name="Heesch S."/>
            <person name="Jabbari K."/>
            <person name="Jubin C."/>
            <person name="Kawai H."/>
            <person name="Kimura K."/>
            <person name="Kloareg B."/>
            <person name="Kupper F.C."/>
            <person name="Lang D."/>
            <person name="Le Bail A."/>
            <person name="Leblanc C."/>
            <person name="Lerouge P."/>
            <person name="Lohr M."/>
            <person name="Lopez P.J."/>
            <person name="Martens C."/>
            <person name="Maumus F."/>
            <person name="Michel G."/>
            <person name="Miranda-Saavedra D."/>
            <person name="Morales J."/>
            <person name="Moreau H."/>
            <person name="Motomura T."/>
            <person name="Nagasato C."/>
            <person name="Napoli C.A."/>
            <person name="Nelson D.R."/>
            <person name="Nyvall-Collen P."/>
            <person name="Peters A.F."/>
            <person name="Pommier C."/>
            <person name="Potin P."/>
            <person name="Poulain J."/>
            <person name="Quesneville H."/>
            <person name="Read B."/>
            <person name="Rensing S.A."/>
            <person name="Ritter A."/>
            <person name="Rousvoal S."/>
            <person name="Samanta M."/>
            <person name="Samson G."/>
            <person name="Schroeder D.C."/>
            <person name="Segurens B."/>
            <person name="Strittmatter M."/>
            <person name="Tonon T."/>
            <person name="Tregear J.W."/>
            <person name="Valentin K."/>
            <person name="von Dassow P."/>
            <person name="Yamagishi T."/>
            <person name="Van de Peer Y."/>
            <person name="Wincker P."/>
        </authorList>
    </citation>
    <scope>NUCLEOTIDE SEQUENCE [LARGE SCALE GENOMIC DNA]</scope>
    <source>
        <strain evidence="2">Ec32 / CCAP1310/4</strain>
    </source>
</reference>
<proteinExistence type="predicted"/>
<gene>
    <name evidence="1" type="ORF">Esi_0126_0066</name>
</gene>
<dbReference type="EMBL" id="FN647912">
    <property type="protein sequence ID" value="CBN78507.1"/>
    <property type="molecule type" value="Genomic_DNA"/>
</dbReference>
<name>D8LDV0_ECTSI</name>
<dbReference type="EMBL" id="FN649731">
    <property type="protein sequence ID" value="CBN78507.1"/>
    <property type="molecule type" value="Genomic_DNA"/>
</dbReference>
<evidence type="ECO:0000313" key="1">
    <source>
        <dbReference type="EMBL" id="CBN78507.1"/>
    </source>
</evidence>
<protein>
    <submittedName>
        <fullName evidence="1">Uncharacterized protein</fullName>
    </submittedName>
</protein>
<accession>D8LDV0</accession>
<dbReference type="AlphaFoldDB" id="D8LDV0"/>